<evidence type="ECO:0000313" key="1">
    <source>
        <dbReference type="EMBL" id="TNN82721.1"/>
    </source>
</evidence>
<proteinExistence type="predicted"/>
<reference evidence="1 2" key="1">
    <citation type="submission" date="2019-03" db="EMBL/GenBank/DDBJ databases">
        <title>First draft genome of Liparis tanakae, snailfish: a comprehensive survey of snailfish specific genes.</title>
        <authorList>
            <person name="Kim W."/>
            <person name="Song I."/>
            <person name="Jeong J.-H."/>
            <person name="Kim D."/>
            <person name="Kim S."/>
            <person name="Ryu S."/>
            <person name="Song J.Y."/>
            <person name="Lee S.K."/>
        </authorList>
    </citation>
    <scope>NUCLEOTIDE SEQUENCE [LARGE SCALE GENOMIC DNA]</scope>
    <source>
        <tissue evidence="1">Muscle</tissue>
    </source>
</reference>
<sequence>MAHLGKRHKPEGLGLVCLSRVRSPGAAAAAEAMGRPRDTHVDRSMLNLSQLAAALLLKDAVRLLREAGGLMTDSREGLFLIRLLGFRSSPQPDNFSAVDNYLGVYLDGGDGSSSPSCYVTKNSGGLFIQRTAGGTRYIYYNGRFKERGKADQEGEIVLEV</sequence>
<dbReference type="AlphaFoldDB" id="A0A4Z2IY80"/>
<dbReference type="EMBL" id="SRLO01000037">
    <property type="protein sequence ID" value="TNN82721.1"/>
    <property type="molecule type" value="Genomic_DNA"/>
</dbReference>
<evidence type="ECO:0000313" key="2">
    <source>
        <dbReference type="Proteomes" id="UP000314294"/>
    </source>
</evidence>
<comment type="caution">
    <text evidence="1">The sequence shown here is derived from an EMBL/GenBank/DDBJ whole genome shotgun (WGS) entry which is preliminary data.</text>
</comment>
<name>A0A4Z2IY80_9TELE</name>
<dbReference type="Proteomes" id="UP000314294">
    <property type="component" value="Unassembled WGS sequence"/>
</dbReference>
<organism evidence="1 2">
    <name type="scientific">Liparis tanakae</name>
    <name type="common">Tanaka's snailfish</name>
    <dbReference type="NCBI Taxonomy" id="230148"/>
    <lineage>
        <taxon>Eukaryota</taxon>
        <taxon>Metazoa</taxon>
        <taxon>Chordata</taxon>
        <taxon>Craniata</taxon>
        <taxon>Vertebrata</taxon>
        <taxon>Euteleostomi</taxon>
        <taxon>Actinopterygii</taxon>
        <taxon>Neopterygii</taxon>
        <taxon>Teleostei</taxon>
        <taxon>Neoteleostei</taxon>
        <taxon>Acanthomorphata</taxon>
        <taxon>Eupercaria</taxon>
        <taxon>Perciformes</taxon>
        <taxon>Cottioidei</taxon>
        <taxon>Cottales</taxon>
        <taxon>Liparidae</taxon>
        <taxon>Liparis</taxon>
    </lineage>
</organism>
<accession>A0A4Z2IY80</accession>
<protein>
    <submittedName>
        <fullName evidence="1">Uncharacterized protein</fullName>
    </submittedName>
</protein>
<gene>
    <name evidence="1" type="ORF">EYF80_006962</name>
</gene>
<keyword evidence="2" id="KW-1185">Reference proteome</keyword>